<feature type="non-terminal residue" evidence="2">
    <location>
        <position position="1"/>
    </location>
</feature>
<keyword evidence="1" id="KW-1133">Transmembrane helix</keyword>
<sequence length="138" mass="15111">PSWLSRPKVDQVCWVQACQPELMEGLLSCFVLWSAFCAFLGFVAGSRCCRRASVASSGALSEVAAEKEAVSVSKEAVSDALQPVLRNKQGRHVQAVYRAISEQTMVHASPGCQRLQGAVKLVVRREVCSVCFPDKRRL</sequence>
<name>A0ABN9Y884_9DINO</name>
<gene>
    <name evidence="2" type="ORF">PCOR1329_LOCUS83445</name>
</gene>
<reference evidence="2" key="1">
    <citation type="submission" date="2023-10" db="EMBL/GenBank/DDBJ databases">
        <authorList>
            <person name="Chen Y."/>
            <person name="Shah S."/>
            <person name="Dougan E. K."/>
            <person name="Thang M."/>
            <person name="Chan C."/>
        </authorList>
    </citation>
    <scope>NUCLEOTIDE SEQUENCE [LARGE SCALE GENOMIC DNA]</scope>
</reference>
<keyword evidence="1" id="KW-0472">Membrane</keyword>
<dbReference type="Proteomes" id="UP001189429">
    <property type="component" value="Unassembled WGS sequence"/>
</dbReference>
<keyword evidence="1" id="KW-0812">Transmembrane</keyword>
<evidence type="ECO:0000313" key="3">
    <source>
        <dbReference type="Proteomes" id="UP001189429"/>
    </source>
</evidence>
<proteinExistence type="predicted"/>
<accession>A0ABN9Y884</accession>
<evidence type="ECO:0000256" key="1">
    <source>
        <dbReference type="SAM" id="Phobius"/>
    </source>
</evidence>
<evidence type="ECO:0000313" key="2">
    <source>
        <dbReference type="EMBL" id="CAK0908881.1"/>
    </source>
</evidence>
<keyword evidence="3" id="KW-1185">Reference proteome</keyword>
<dbReference type="EMBL" id="CAUYUJ010022092">
    <property type="protein sequence ID" value="CAK0908881.1"/>
    <property type="molecule type" value="Genomic_DNA"/>
</dbReference>
<feature type="transmembrane region" description="Helical" evidence="1">
    <location>
        <begin position="25"/>
        <end position="44"/>
    </location>
</feature>
<organism evidence="2 3">
    <name type="scientific">Prorocentrum cordatum</name>
    <dbReference type="NCBI Taxonomy" id="2364126"/>
    <lineage>
        <taxon>Eukaryota</taxon>
        <taxon>Sar</taxon>
        <taxon>Alveolata</taxon>
        <taxon>Dinophyceae</taxon>
        <taxon>Prorocentrales</taxon>
        <taxon>Prorocentraceae</taxon>
        <taxon>Prorocentrum</taxon>
    </lineage>
</organism>
<protein>
    <submittedName>
        <fullName evidence="2">Uncharacterized protein</fullName>
    </submittedName>
</protein>
<comment type="caution">
    <text evidence="2">The sequence shown here is derived from an EMBL/GenBank/DDBJ whole genome shotgun (WGS) entry which is preliminary data.</text>
</comment>